<evidence type="ECO:0000256" key="15">
    <source>
        <dbReference type="PROSITE-ProRule" id="PRU00175"/>
    </source>
</evidence>
<evidence type="ECO:0000313" key="19">
    <source>
        <dbReference type="EMBL" id="TFL06036.1"/>
    </source>
</evidence>
<dbReference type="SMART" id="SM00184">
    <property type="entry name" value="RING"/>
    <property type="match status" value="1"/>
</dbReference>
<dbReference type="EMBL" id="ML178816">
    <property type="protein sequence ID" value="TFL06036.1"/>
    <property type="molecule type" value="Genomic_DNA"/>
</dbReference>
<feature type="compositionally biased region" description="Low complexity" evidence="16">
    <location>
        <begin position="614"/>
        <end position="624"/>
    </location>
</feature>
<evidence type="ECO:0000256" key="17">
    <source>
        <dbReference type="SAM" id="Phobius"/>
    </source>
</evidence>
<dbReference type="EC" id="2.3.2.27" evidence="5"/>
<dbReference type="GO" id="GO:0061630">
    <property type="term" value="F:ubiquitin protein ligase activity"/>
    <property type="evidence" value="ECO:0007669"/>
    <property type="project" value="UniProtKB-EC"/>
</dbReference>
<evidence type="ECO:0000256" key="11">
    <source>
        <dbReference type="ARBA" id="ARBA00022824"/>
    </source>
</evidence>
<evidence type="ECO:0000313" key="20">
    <source>
        <dbReference type="Proteomes" id="UP000305067"/>
    </source>
</evidence>
<evidence type="ECO:0000256" key="1">
    <source>
        <dbReference type="ARBA" id="ARBA00000900"/>
    </source>
</evidence>
<dbReference type="UniPathway" id="UPA00143"/>
<gene>
    <name evidence="19" type="ORF">BDV98DRAFT_542413</name>
</gene>
<feature type="region of interest" description="Disordered" evidence="16">
    <location>
        <begin position="489"/>
        <end position="511"/>
    </location>
</feature>
<dbReference type="AlphaFoldDB" id="A0A5C3QVJ9"/>
<feature type="compositionally biased region" description="Low complexity" evidence="16">
    <location>
        <begin position="409"/>
        <end position="425"/>
    </location>
</feature>
<feature type="region of interest" description="Disordered" evidence="16">
    <location>
        <begin position="754"/>
        <end position="902"/>
    </location>
</feature>
<feature type="region of interest" description="Disordered" evidence="16">
    <location>
        <begin position="676"/>
        <end position="700"/>
    </location>
</feature>
<comment type="catalytic activity">
    <reaction evidence="1">
        <text>S-ubiquitinyl-[E2 ubiquitin-conjugating enzyme]-L-cysteine + [acceptor protein]-L-lysine = [E2 ubiquitin-conjugating enzyme]-L-cysteine + N(6)-ubiquitinyl-[acceptor protein]-L-lysine.</text>
        <dbReference type="EC" id="2.3.2.27"/>
    </reaction>
</comment>
<evidence type="ECO:0000256" key="10">
    <source>
        <dbReference type="ARBA" id="ARBA00022786"/>
    </source>
</evidence>
<evidence type="ECO:0000256" key="8">
    <source>
        <dbReference type="ARBA" id="ARBA00022723"/>
    </source>
</evidence>
<evidence type="ECO:0000256" key="6">
    <source>
        <dbReference type="ARBA" id="ARBA00022679"/>
    </source>
</evidence>
<feature type="transmembrane region" description="Helical" evidence="17">
    <location>
        <begin position="249"/>
        <end position="268"/>
    </location>
</feature>
<feature type="transmembrane region" description="Helical" evidence="17">
    <location>
        <begin position="159"/>
        <end position="180"/>
    </location>
</feature>
<accession>A0A5C3QVJ9</accession>
<keyword evidence="14 17" id="KW-0472">Membrane</keyword>
<evidence type="ECO:0000256" key="7">
    <source>
        <dbReference type="ARBA" id="ARBA00022692"/>
    </source>
</evidence>
<evidence type="ECO:0000256" key="5">
    <source>
        <dbReference type="ARBA" id="ARBA00012483"/>
    </source>
</evidence>
<evidence type="ECO:0000256" key="14">
    <source>
        <dbReference type="ARBA" id="ARBA00023136"/>
    </source>
</evidence>
<proteinExistence type="inferred from homology"/>
<feature type="transmembrane region" description="Helical" evidence="17">
    <location>
        <begin position="192"/>
        <end position="214"/>
    </location>
</feature>
<sequence length="902" mass="98129">MPEGQLRRGANVLASSLGSHKLWLYALVSTVAVSAAITNALQSYNNFYSIMVFLSKSSRSVVVLANFGVLTAFISGRIIQQVFFGPLRPTEVERLYDRLWFFVTESLLTFTIFREDFDIPFGLMFGFLLFMKSFHWLASDRVEWMEQRPYPGPPLLFHFRMNALFFLLGLVDTVMFLIAIESTLTHGVGGMVLFASEYAVLLASIGNTVAKYLLTAYELRRAGQHGGEMAPPWEAKSMWIFYLELITDFLKLSTYLLFFTVIVSYYGFPLSIIRDIYVTARSFINRLRALHRYQNATRNMDQKYPSATEEEMPSDRTCIICREEMVLSEPEANGQSHGPNTTPKKLPCGHIFHFYCLRSWLERQQSCPTCRRSVLEATPAAPRAQQDGQPPRPQGAPQGHDQHAPPNPAGNAAGAAAQPANAPNRGNLMDRVLHIAGAPPLVPGQFAPGPVGAFAPIAQPPHEVVIQYRIQYGNANRQNPPAQINAAPPAAQALPQQAVATPAATPAEPPQLLRPAPRIAAFQDQAGNQIPWDMDERWFQPQPPNNDATTTPALEATPTPTVPSVPTNSHNAEGSSTADAPTATESAGSSNPGSSEAADPREAGRQAALRRHGSAQPSAQSPSPATQPPIAPTTPAPAEPSSVPSTSASAQSMPFSIPALIPLSDHHELKCTVHPAIPSTPAPIAATSSQPRRIHRTRDTTPLSQLPAIMTEEQLLVIDQLSREGIDERLRVLDNVSGTINRCIEELLKLRSSLPRSSKPKSSAAENETDFKDKKAAPQVTISTVDEQQPVVDTAEPKKPKEKVDLGAGKQEENGPTVLPEVITPKVDEQQPAADTTKLEKSENQTEDKVELGAEQQEEKKPAVLAQGDNGHAVPMVEAEGAALPAQSEAADKTDPEAETKA</sequence>
<dbReference type="PANTHER" id="PTHR22763">
    <property type="entry name" value="RING ZINC FINGER PROTEIN"/>
    <property type="match status" value="1"/>
</dbReference>
<feature type="transmembrane region" description="Helical" evidence="17">
    <location>
        <begin position="61"/>
        <end position="83"/>
    </location>
</feature>
<dbReference type="GO" id="GO:0043161">
    <property type="term" value="P:proteasome-mediated ubiquitin-dependent protein catabolic process"/>
    <property type="evidence" value="ECO:0007669"/>
    <property type="project" value="TreeGrafter"/>
</dbReference>
<feature type="compositionally biased region" description="Low complexity" evidence="16">
    <location>
        <begin position="379"/>
        <end position="399"/>
    </location>
</feature>
<dbReference type="Gene3D" id="3.30.40.10">
    <property type="entry name" value="Zinc/RING finger domain, C3HC4 (zinc finger)"/>
    <property type="match status" value="1"/>
</dbReference>
<keyword evidence="10" id="KW-0833">Ubl conjugation pathway</keyword>
<feature type="compositionally biased region" description="Low complexity" evidence="16">
    <location>
        <begin position="754"/>
        <end position="763"/>
    </location>
</feature>
<evidence type="ECO:0000256" key="9">
    <source>
        <dbReference type="ARBA" id="ARBA00022771"/>
    </source>
</evidence>
<dbReference type="Proteomes" id="UP000305067">
    <property type="component" value="Unassembled WGS sequence"/>
</dbReference>
<comment type="pathway">
    <text evidence="3">Protein modification; protein ubiquitination.</text>
</comment>
<dbReference type="OrthoDB" id="7759664at2759"/>
<keyword evidence="11" id="KW-0256">Endoplasmic reticulum</keyword>
<feature type="compositionally biased region" description="Pro residues" evidence="16">
    <location>
        <begin position="625"/>
        <end position="638"/>
    </location>
</feature>
<dbReference type="InterPro" id="IPR013083">
    <property type="entry name" value="Znf_RING/FYVE/PHD"/>
</dbReference>
<dbReference type="SUPFAM" id="SSF57850">
    <property type="entry name" value="RING/U-box"/>
    <property type="match status" value="1"/>
</dbReference>
<dbReference type="GO" id="GO:0005789">
    <property type="term" value="C:endoplasmic reticulum membrane"/>
    <property type="evidence" value="ECO:0007669"/>
    <property type="project" value="UniProtKB-SubCell"/>
</dbReference>
<feature type="transmembrane region" description="Helical" evidence="17">
    <location>
        <begin position="119"/>
        <end position="138"/>
    </location>
</feature>
<dbReference type="GO" id="GO:0036503">
    <property type="term" value="P:ERAD pathway"/>
    <property type="evidence" value="ECO:0007669"/>
    <property type="project" value="TreeGrafter"/>
</dbReference>
<keyword evidence="7 17" id="KW-0812">Transmembrane</keyword>
<feature type="compositionally biased region" description="Low complexity" evidence="16">
    <location>
        <begin position="676"/>
        <end position="689"/>
    </location>
</feature>
<organism evidence="19 20">
    <name type="scientific">Pterulicium gracile</name>
    <dbReference type="NCBI Taxonomy" id="1884261"/>
    <lineage>
        <taxon>Eukaryota</taxon>
        <taxon>Fungi</taxon>
        <taxon>Dikarya</taxon>
        <taxon>Basidiomycota</taxon>
        <taxon>Agaricomycotina</taxon>
        <taxon>Agaricomycetes</taxon>
        <taxon>Agaricomycetidae</taxon>
        <taxon>Agaricales</taxon>
        <taxon>Pleurotineae</taxon>
        <taxon>Pterulaceae</taxon>
        <taxon>Pterulicium</taxon>
    </lineage>
</organism>
<feature type="compositionally biased region" description="Low complexity" evidence="16">
    <location>
        <begin position="489"/>
        <end position="506"/>
    </location>
</feature>
<dbReference type="InterPro" id="IPR050731">
    <property type="entry name" value="HRD1_E3_ubiq-ligases"/>
</dbReference>
<dbReference type="Pfam" id="PF12678">
    <property type="entry name" value="zf-rbx1"/>
    <property type="match status" value="1"/>
</dbReference>
<evidence type="ECO:0000256" key="12">
    <source>
        <dbReference type="ARBA" id="ARBA00022833"/>
    </source>
</evidence>
<keyword evidence="8" id="KW-0479">Metal-binding</keyword>
<feature type="compositionally biased region" description="Polar residues" evidence="16">
    <location>
        <begin position="568"/>
        <end position="594"/>
    </location>
</feature>
<dbReference type="PROSITE" id="PS50089">
    <property type="entry name" value="ZF_RING_2"/>
    <property type="match status" value="1"/>
</dbReference>
<keyword evidence="12" id="KW-0862">Zinc</keyword>
<dbReference type="Pfam" id="PF25563">
    <property type="entry name" value="TPR_SYVN1_N"/>
    <property type="match status" value="1"/>
</dbReference>
<evidence type="ECO:0000256" key="3">
    <source>
        <dbReference type="ARBA" id="ARBA00004906"/>
    </source>
</evidence>
<evidence type="ECO:0000256" key="13">
    <source>
        <dbReference type="ARBA" id="ARBA00022989"/>
    </source>
</evidence>
<keyword evidence="6" id="KW-0808">Transferase</keyword>
<keyword evidence="9 15" id="KW-0863">Zinc-finger</keyword>
<evidence type="ECO:0000259" key="18">
    <source>
        <dbReference type="PROSITE" id="PS50089"/>
    </source>
</evidence>
<feature type="transmembrane region" description="Helical" evidence="17">
    <location>
        <begin position="22"/>
        <end position="41"/>
    </location>
</feature>
<feature type="region of interest" description="Disordered" evidence="16">
    <location>
        <begin position="378"/>
        <end position="425"/>
    </location>
</feature>
<evidence type="ECO:0000256" key="2">
    <source>
        <dbReference type="ARBA" id="ARBA00004477"/>
    </source>
</evidence>
<feature type="compositionally biased region" description="Low complexity" evidence="16">
    <location>
        <begin position="548"/>
        <end position="567"/>
    </location>
</feature>
<comment type="similarity">
    <text evidence="4">Belongs to the HRD1 family.</text>
</comment>
<dbReference type="InterPro" id="IPR058051">
    <property type="entry name" value="Znf_RING_synoviolin"/>
</dbReference>
<feature type="compositionally biased region" description="Low complexity" evidence="16">
    <location>
        <begin position="639"/>
        <end position="650"/>
    </location>
</feature>
<dbReference type="InterPro" id="IPR001841">
    <property type="entry name" value="Znf_RING"/>
</dbReference>
<feature type="compositionally biased region" description="Basic and acidic residues" evidence="16">
    <location>
        <begin position="890"/>
        <end position="902"/>
    </location>
</feature>
<reference evidence="19 20" key="1">
    <citation type="journal article" date="2019" name="Nat. Ecol. Evol.">
        <title>Megaphylogeny resolves global patterns of mushroom evolution.</title>
        <authorList>
            <person name="Varga T."/>
            <person name="Krizsan K."/>
            <person name="Foldi C."/>
            <person name="Dima B."/>
            <person name="Sanchez-Garcia M."/>
            <person name="Sanchez-Ramirez S."/>
            <person name="Szollosi G.J."/>
            <person name="Szarkandi J.G."/>
            <person name="Papp V."/>
            <person name="Albert L."/>
            <person name="Andreopoulos W."/>
            <person name="Angelini C."/>
            <person name="Antonin V."/>
            <person name="Barry K.W."/>
            <person name="Bougher N.L."/>
            <person name="Buchanan P."/>
            <person name="Buyck B."/>
            <person name="Bense V."/>
            <person name="Catcheside P."/>
            <person name="Chovatia M."/>
            <person name="Cooper J."/>
            <person name="Damon W."/>
            <person name="Desjardin D."/>
            <person name="Finy P."/>
            <person name="Geml J."/>
            <person name="Haridas S."/>
            <person name="Hughes K."/>
            <person name="Justo A."/>
            <person name="Karasinski D."/>
            <person name="Kautmanova I."/>
            <person name="Kiss B."/>
            <person name="Kocsube S."/>
            <person name="Kotiranta H."/>
            <person name="LaButti K.M."/>
            <person name="Lechner B.E."/>
            <person name="Liimatainen K."/>
            <person name="Lipzen A."/>
            <person name="Lukacs Z."/>
            <person name="Mihaltcheva S."/>
            <person name="Morgado L.N."/>
            <person name="Niskanen T."/>
            <person name="Noordeloos M.E."/>
            <person name="Ohm R.A."/>
            <person name="Ortiz-Santana B."/>
            <person name="Ovrebo C."/>
            <person name="Racz N."/>
            <person name="Riley R."/>
            <person name="Savchenko A."/>
            <person name="Shiryaev A."/>
            <person name="Soop K."/>
            <person name="Spirin V."/>
            <person name="Szebenyi C."/>
            <person name="Tomsovsky M."/>
            <person name="Tulloss R.E."/>
            <person name="Uehling J."/>
            <person name="Grigoriev I.V."/>
            <person name="Vagvolgyi C."/>
            <person name="Papp T."/>
            <person name="Martin F.M."/>
            <person name="Miettinen O."/>
            <person name="Hibbett D.S."/>
            <person name="Nagy L.G."/>
        </authorList>
    </citation>
    <scope>NUCLEOTIDE SEQUENCE [LARGE SCALE GENOMIC DNA]</scope>
    <source>
        <strain evidence="19 20">CBS 309.79</strain>
    </source>
</reference>
<name>A0A5C3QVJ9_9AGAR</name>
<dbReference type="STRING" id="1884261.A0A5C3QVJ9"/>
<dbReference type="GO" id="GO:0016567">
    <property type="term" value="P:protein ubiquitination"/>
    <property type="evidence" value="ECO:0007669"/>
    <property type="project" value="UniProtKB-UniPathway"/>
</dbReference>
<keyword evidence="20" id="KW-1185">Reference proteome</keyword>
<feature type="compositionally biased region" description="Basic and acidic residues" evidence="16">
    <location>
        <begin position="795"/>
        <end position="813"/>
    </location>
</feature>
<dbReference type="InterPro" id="IPR024766">
    <property type="entry name" value="Znf_RING_H2"/>
</dbReference>
<protein>
    <recommendedName>
        <fullName evidence="5">RING-type E3 ubiquitin transferase</fullName>
        <ecNumber evidence="5">2.3.2.27</ecNumber>
    </recommendedName>
</protein>
<feature type="region of interest" description="Disordered" evidence="16">
    <location>
        <begin position="535"/>
        <end position="650"/>
    </location>
</feature>
<feature type="domain" description="RING-type" evidence="18">
    <location>
        <begin position="318"/>
        <end position="371"/>
    </location>
</feature>
<dbReference type="InterPro" id="IPR057992">
    <property type="entry name" value="TPR_SYVN1_N"/>
</dbReference>
<dbReference type="PANTHER" id="PTHR22763:SF184">
    <property type="entry name" value="E3 UBIQUITIN-PROTEIN LIGASE SYNOVIOLIN"/>
    <property type="match status" value="1"/>
</dbReference>
<dbReference type="CDD" id="cd16479">
    <property type="entry name" value="RING-H2_synoviolin"/>
    <property type="match status" value="1"/>
</dbReference>
<feature type="compositionally biased region" description="Basic and acidic residues" evidence="16">
    <location>
        <begin position="837"/>
        <end position="862"/>
    </location>
</feature>
<comment type="subcellular location">
    <subcellularLocation>
        <location evidence="2">Endoplasmic reticulum membrane</location>
        <topology evidence="2">Multi-pass membrane protein</topology>
    </subcellularLocation>
</comment>
<dbReference type="GO" id="GO:0008270">
    <property type="term" value="F:zinc ion binding"/>
    <property type="evidence" value="ECO:0007669"/>
    <property type="project" value="UniProtKB-KW"/>
</dbReference>
<evidence type="ECO:0000256" key="16">
    <source>
        <dbReference type="SAM" id="MobiDB-lite"/>
    </source>
</evidence>
<keyword evidence="13 17" id="KW-1133">Transmembrane helix</keyword>
<evidence type="ECO:0000256" key="4">
    <source>
        <dbReference type="ARBA" id="ARBA00010089"/>
    </source>
</evidence>